<reference evidence="10" key="1">
    <citation type="journal article" date="2021" name="Sci. Adv.">
        <title>The American lobster genome reveals insights on longevity, neural, and immune adaptations.</title>
        <authorList>
            <person name="Polinski J.M."/>
            <person name="Zimin A.V."/>
            <person name="Clark K.F."/>
            <person name="Kohn A.B."/>
            <person name="Sadowski N."/>
            <person name="Timp W."/>
            <person name="Ptitsyn A."/>
            <person name="Khanna P."/>
            <person name="Romanova D.Y."/>
            <person name="Williams P."/>
            <person name="Greenwood S.J."/>
            <person name="Moroz L.L."/>
            <person name="Walt D.R."/>
            <person name="Bodnar A.G."/>
        </authorList>
    </citation>
    <scope>NUCLEOTIDE SEQUENCE</scope>
    <source>
        <strain evidence="10">GMGI-L3</strain>
    </source>
</reference>
<feature type="transmembrane region" description="Helical" evidence="8">
    <location>
        <begin position="282"/>
        <end position="303"/>
    </location>
</feature>
<dbReference type="Proteomes" id="UP000747542">
    <property type="component" value="Unassembled WGS sequence"/>
</dbReference>
<dbReference type="AlphaFoldDB" id="A0A8J5JSC9"/>
<evidence type="ECO:0000256" key="7">
    <source>
        <dbReference type="ARBA" id="ARBA00023303"/>
    </source>
</evidence>
<organism evidence="10 11">
    <name type="scientific">Homarus americanus</name>
    <name type="common">American lobster</name>
    <dbReference type="NCBI Taxonomy" id="6706"/>
    <lineage>
        <taxon>Eukaryota</taxon>
        <taxon>Metazoa</taxon>
        <taxon>Ecdysozoa</taxon>
        <taxon>Arthropoda</taxon>
        <taxon>Crustacea</taxon>
        <taxon>Multicrustacea</taxon>
        <taxon>Malacostraca</taxon>
        <taxon>Eumalacostraca</taxon>
        <taxon>Eucarida</taxon>
        <taxon>Decapoda</taxon>
        <taxon>Pleocyemata</taxon>
        <taxon>Astacidea</taxon>
        <taxon>Nephropoidea</taxon>
        <taxon>Nephropidae</taxon>
        <taxon>Homarus</taxon>
    </lineage>
</organism>
<evidence type="ECO:0000313" key="10">
    <source>
        <dbReference type="EMBL" id="KAG7163442.1"/>
    </source>
</evidence>
<feature type="transmembrane region" description="Helical" evidence="8">
    <location>
        <begin position="173"/>
        <end position="192"/>
    </location>
</feature>
<dbReference type="OrthoDB" id="297496at2759"/>
<proteinExistence type="predicted"/>
<name>A0A8J5JSC9_HOMAM</name>
<evidence type="ECO:0000313" key="11">
    <source>
        <dbReference type="Proteomes" id="UP000747542"/>
    </source>
</evidence>
<keyword evidence="3 8" id="KW-0812">Transmembrane</keyword>
<feature type="transmembrane region" description="Helical" evidence="8">
    <location>
        <begin position="145"/>
        <end position="167"/>
    </location>
</feature>
<feature type="transmembrane region" description="Helical" evidence="8">
    <location>
        <begin position="256"/>
        <end position="276"/>
    </location>
</feature>
<evidence type="ECO:0000256" key="4">
    <source>
        <dbReference type="ARBA" id="ARBA00022989"/>
    </source>
</evidence>
<evidence type="ECO:0000256" key="2">
    <source>
        <dbReference type="ARBA" id="ARBA00022448"/>
    </source>
</evidence>
<gene>
    <name evidence="10" type="primary">twk-18-L1</name>
    <name evidence="10" type="ORF">Hamer_G004590</name>
</gene>
<evidence type="ECO:0000256" key="1">
    <source>
        <dbReference type="ARBA" id="ARBA00004141"/>
    </source>
</evidence>
<keyword evidence="7 10" id="KW-0407">Ion channel</keyword>
<dbReference type="PANTHER" id="PTHR11003">
    <property type="entry name" value="POTASSIUM CHANNEL, SUBFAMILY K"/>
    <property type="match status" value="1"/>
</dbReference>
<accession>A0A8J5JSC9</accession>
<keyword evidence="6 8" id="KW-0472">Membrane</keyword>
<dbReference type="Pfam" id="PF07885">
    <property type="entry name" value="Ion_trans_2"/>
    <property type="match status" value="2"/>
</dbReference>
<dbReference type="PANTHER" id="PTHR11003:SF87">
    <property type="entry name" value="POTASSIUM CHANNEL DOMAIN-CONTAINING PROTEIN"/>
    <property type="match status" value="1"/>
</dbReference>
<sequence length="381" mass="43335">MQTAYARMVYDRHQHRIQRREGSAVGEGRRTTLNLKHLLQDLCRRLIAFLFTQVGVCGLVVAYNIVGAFAFRAIEGDFGDAGPEETALQLREDMVRRLWNVTLRLNILEEAQWRDAVVDALQEYQGHMVPLIKTRGYRGIHPRQAWSFSASLMYSLSVYTTIGYGNMTPRTDWGKLATILYAIVGMPLMLLYMSNVGEILAQVFKFVYFRACRCDIGSLGYYRSGSGTIRPVTAANNRHNKQEQQQKGEKQARRTIPITYCLLVIAIYVLCGGIIFSQWEEWVLLDACYFAYISLSTIGFGDLVPGRTVAGRDDNEEVETQQIICTVYLLVGSALVAMCFNLMQEETIENLKAFWRKLGCLRKEKRSKTREDIERLSSIGG</sequence>
<evidence type="ECO:0000256" key="5">
    <source>
        <dbReference type="ARBA" id="ARBA00023065"/>
    </source>
</evidence>
<dbReference type="EMBL" id="JAHLQT010026473">
    <property type="protein sequence ID" value="KAG7163442.1"/>
    <property type="molecule type" value="Genomic_DNA"/>
</dbReference>
<keyword evidence="2" id="KW-0813">Transport</keyword>
<dbReference type="GO" id="GO:0022841">
    <property type="term" value="F:potassium ion leak channel activity"/>
    <property type="evidence" value="ECO:0007669"/>
    <property type="project" value="TreeGrafter"/>
</dbReference>
<evidence type="ECO:0000256" key="3">
    <source>
        <dbReference type="ARBA" id="ARBA00022692"/>
    </source>
</evidence>
<feature type="transmembrane region" description="Helical" evidence="8">
    <location>
        <begin position="46"/>
        <end position="66"/>
    </location>
</feature>
<feature type="domain" description="Potassium channel" evidence="9">
    <location>
        <begin position="144"/>
        <end position="201"/>
    </location>
</feature>
<comment type="caution">
    <text evidence="10">The sequence shown here is derived from an EMBL/GenBank/DDBJ whole genome shotgun (WGS) entry which is preliminary data.</text>
</comment>
<evidence type="ECO:0000259" key="9">
    <source>
        <dbReference type="Pfam" id="PF07885"/>
    </source>
</evidence>
<dbReference type="InterPro" id="IPR013099">
    <property type="entry name" value="K_chnl_dom"/>
</dbReference>
<feature type="domain" description="Potassium channel" evidence="9">
    <location>
        <begin position="264"/>
        <end position="345"/>
    </location>
</feature>
<evidence type="ECO:0000256" key="6">
    <source>
        <dbReference type="ARBA" id="ARBA00023136"/>
    </source>
</evidence>
<feature type="transmembrane region" description="Helical" evidence="8">
    <location>
        <begin position="323"/>
        <end position="343"/>
    </location>
</feature>
<keyword evidence="5" id="KW-0406">Ion transport</keyword>
<dbReference type="GO" id="GO:0015271">
    <property type="term" value="F:outward rectifier potassium channel activity"/>
    <property type="evidence" value="ECO:0007669"/>
    <property type="project" value="TreeGrafter"/>
</dbReference>
<dbReference type="GO" id="GO:0005886">
    <property type="term" value="C:plasma membrane"/>
    <property type="evidence" value="ECO:0007669"/>
    <property type="project" value="TreeGrafter"/>
</dbReference>
<evidence type="ECO:0000256" key="8">
    <source>
        <dbReference type="SAM" id="Phobius"/>
    </source>
</evidence>
<dbReference type="InterPro" id="IPR003280">
    <property type="entry name" value="2pore_dom_K_chnl"/>
</dbReference>
<comment type="subcellular location">
    <subcellularLocation>
        <location evidence="1">Membrane</location>
        <topology evidence="1">Multi-pass membrane protein</topology>
    </subcellularLocation>
</comment>
<keyword evidence="4 8" id="KW-1133">Transmembrane helix</keyword>
<dbReference type="GO" id="GO:0030322">
    <property type="term" value="P:stabilization of membrane potential"/>
    <property type="evidence" value="ECO:0007669"/>
    <property type="project" value="TreeGrafter"/>
</dbReference>
<keyword evidence="11" id="KW-1185">Reference proteome</keyword>
<protein>
    <submittedName>
        <fullName evidence="10">TWiK family of potassium channels protein 18-like 1</fullName>
    </submittedName>
</protein>